<keyword evidence="2 3" id="KW-0802">TPR repeat</keyword>
<dbReference type="KEGG" id="app:CAP2UW1_0625"/>
<dbReference type="InterPro" id="IPR019734">
    <property type="entry name" value="TPR_rpt"/>
</dbReference>
<reference evidence="6" key="1">
    <citation type="submission" date="2009-08" db="EMBL/GenBank/DDBJ databases">
        <authorList>
            <consortium name="US DOE Joint Genome Institute"/>
            <person name="Lucas S."/>
            <person name="Copeland A."/>
            <person name="Lapidus A."/>
            <person name="Glavina del Rio T."/>
            <person name="Dalin E."/>
            <person name="Tice H."/>
            <person name="Bruce D."/>
            <person name="Barry K."/>
            <person name="Pitluck S."/>
            <person name="Lowry S."/>
            <person name="Larimer F."/>
            <person name="Land M."/>
            <person name="Hauser L."/>
            <person name="Kyrpides N."/>
            <person name="Ivanova N."/>
            <person name="McMahon K.D."/>
            <person name="Hugenholtz P."/>
        </authorList>
    </citation>
    <scope>NUCLEOTIDE SEQUENCE</scope>
    <source>
        <strain evidence="6">UW-1</strain>
    </source>
</reference>
<keyword evidence="5" id="KW-0812">Transmembrane</keyword>
<dbReference type="SMART" id="SM00028">
    <property type="entry name" value="TPR"/>
    <property type="match status" value="3"/>
</dbReference>
<dbReference type="Gene3D" id="1.25.40.10">
    <property type="entry name" value="Tetratricopeptide repeat domain"/>
    <property type="match status" value="2"/>
</dbReference>
<dbReference type="PANTHER" id="PTHR44943:SF8">
    <property type="entry name" value="TPR REPEAT-CONTAINING PROTEIN MJ0263"/>
    <property type="match status" value="1"/>
</dbReference>
<sequence>MDALRRAEEAKRLATPTSRAEPVVGELSLDPLETTPAPPGTPLPPLSRHLDTIDADLTAAATAPSSPRRAASSARAPADNGAREAAERRAAKNVFAAKPVPASRAPLWLFLGLLALATLVIVGYFWWQLQAVGRGSLTQPATPLPPARPTPPPAPQADLTPLPAAEVALPPVLPPTVPPEASRPPQAASGAVASTRRAERAGREPASVPAAEVAGVFRLNDSRPRHGQAIEHAYDALQANRLDDARSGYEQVLRGDPRNADALLGLAVIATRQGQTERAQQIYLRVLEADPANVTAQAALINLRGHSDSGQSESRLKILLASQPDSPSLHFALGNLYARQGRWSEAQQAYFQAYALEPDNADTLFNIAVSLDHLRQNKLAAQYYRMALNAAETRRSAFDQNAVGKRLLELQQ</sequence>
<dbReference type="STRING" id="522306.CAP2UW1_0625"/>
<dbReference type="PROSITE" id="PS50005">
    <property type="entry name" value="TPR"/>
    <property type="match status" value="2"/>
</dbReference>
<accession>C7RLS8</accession>
<dbReference type="eggNOG" id="COG0457">
    <property type="taxonomic scope" value="Bacteria"/>
</dbReference>
<evidence type="ECO:0000256" key="3">
    <source>
        <dbReference type="PROSITE-ProRule" id="PRU00339"/>
    </source>
</evidence>
<evidence type="ECO:0000256" key="4">
    <source>
        <dbReference type="SAM" id="MobiDB-lite"/>
    </source>
</evidence>
<dbReference type="SUPFAM" id="SSF48452">
    <property type="entry name" value="TPR-like"/>
    <property type="match status" value="1"/>
</dbReference>
<feature type="transmembrane region" description="Helical" evidence="5">
    <location>
        <begin position="107"/>
        <end position="127"/>
    </location>
</feature>
<evidence type="ECO:0000313" key="6">
    <source>
        <dbReference type="EMBL" id="ACV33972.1"/>
    </source>
</evidence>
<feature type="compositionally biased region" description="Basic and acidic residues" evidence="4">
    <location>
        <begin position="1"/>
        <end position="12"/>
    </location>
</feature>
<evidence type="ECO:0000256" key="1">
    <source>
        <dbReference type="ARBA" id="ARBA00022737"/>
    </source>
</evidence>
<keyword evidence="5" id="KW-1133">Transmembrane helix</keyword>
<feature type="compositionally biased region" description="Low complexity" evidence="4">
    <location>
        <begin position="156"/>
        <end position="170"/>
    </location>
</feature>
<keyword evidence="5" id="KW-0472">Membrane</keyword>
<reference evidence="6" key="2">
    <citation type="submission" date="2009-09" db="EMBL/GenBank/DDBJ databases">
        <title>Complete sequence of chromosome of Candidatus Accumulibacter phosphatis clade IIA str. UW-1.</title>
        <authorList>
            <consortium name="US DOE Joint Genome Institute"/>
            <person name="Martin H.G."/>
            <person name="Ivanova N."/>
            <person name="Kunin V."/>
            <person name="Warnecke F."/>
            <person name="Barry K."/>
            <person name="He S."/>
            <person name="Salamov A."/>
            <person name="Szeto E."/>
            <person name="Dalin E."/>
            <person name="Pangilinan J.L."/>
            <person name="Lapidus A."/>
            <person name="Lowry S."/>
            <person name="Kyrpides N.C."/>
            <person name="McMahon K.D."/>
            <person name="Hugenholtz P."/>
        </authorList>
    </citation>
    <scope>NUCLEOTIDE SEQUENCE [LARGE SCALE GENOMIC DNA]</scope>
    <source>
        <strain evidence="6">UW-1</strain>
    </source>
</reference>
<feature type="compositionally biased region" description="Pro residues" evidence="4">
    <location>
        <begin position="36"/>
        <end position="45"/>
    </location>
</feature>
<dbReference type="HOGENOM" id="CLU_040794_0_0_4"/>
<dbReference type="AlphaFoldDB" id="C7RLS8"/>
<dbReference type="Pfam" id="PF13432">
    <property type="entry name" value="TPR_16"/>
    <property type="match status" value="2"/>
</dbReference>
<dbReference type="EMBL" id="CP001715">
    <property type="protein sequence ID" value="ACV33972.1"/>
    <property type="molecule type" value="Genomic_DNA"/>
</dbReference>
<feature type="region of interest" description="Disordered" evidence="4">
    <location>
        <begin position="140"/>
        <end position="207"/>
    </location>
</feature>
<gene>
    <name evidence="6" type="ordered locus">CAP2UW1_0625</name>
</gene>
<feature type="compositionally biased region" description="Low complexity" evidence="4">
    <location>
        <begin position="58"/>
        <end position="78"/>
    </location>
</feature>
<dbReference type="PANTHER" id="PTHR44943">
    <property type="entry name" value="CELLULOSE SYNTHASE OPERON PROTEIN C"/>
    <property type="match status" value="1"/>
</dbReference>
<feature type="region of interest" description="Disordered" evidence="4">
    <location>
        <begin position="1"/>
        <end position="85"/>
    </location>
</feature>
<name>C7RLS8_ACCRE</name>
<evidence type="ECO:0000256" key="5">
    <source>
        <dbReference type="SAM" id="Phobius"/>
    </source>
</evidence>
<feature type="compositionally biased region" description="Pro residues" evidence="4">
    <location>
        <begin position="171"/>
        <end position="182"/>
    </location>
</feature>
<feature type="repeat" description="TPR" evidence="3">
    <location>
        <begin position="260"/>
        <end position="293"/>
    </location>
</feature>
<feature type="compositionally biased region" description="Pro residues" evidence="4">
    <location>
        <begin position="142"/>
        <end position="155"/>
    </location>
</feature>
<organism evidence="6">
    <name type="scientific">Accumulibacter regalis</name>
    <dbReference type="NCBI Taxonomy" id="522306"/>
    <lineage>
        <taxon>Bacteria</taxon>
        <taxon>Pseudomonadati</taxon>
        <taxon>Pseudomonadota</taxon>
        <taxon>Betaproteobacteria</taxon>
        <taxon>Candidatus Accumulibacter</taxon>
    </lineage>
</organism>
<protein>
    <submittedName>
        <fullName evidence="6">Tetratricopeptide TPR_2 repeat protein</fullName>
    </submittedName>
</protein>
<keyword evidence="1" id="KW-0677">Repeat</keyword>
<proteinExistence type="predicted"/>
<dbReference type="InterPro" id="IPR051685">
    <property type="entry name" value="Ycf3/AcsC/BcsC/TPR_MFPF"/>
</dbReference>
<evidence type="ECO:0000256" key="2">
    <source>
        <dbReference type="ARBA" id="ARBA00022803"/>
    </source>
</evidence>
<dbReference type="InterPro" id="IPR011990">
    <property type="entry name" value="TPR-like_helical_dom_sf"/>
</dbReference>
<feature type="repeat" description="TPR" evidence="3">
    <location>
        <begin position="327"/>
        <end position="360"/>
    </location>
</feature>